<dbReference type="EMBL" id="JAFMYW010000019">
    <property type="protein sequence ID" value="MBO0953063.1"/>
    <property type="molecule type" value="Genomic_DNA"/>
</dbReference>
<organism evidence="1 2">
    <name type="scientific">Fibrella forsythiae</name>
    <dbReference type="NCBI Taxonomy" id="2817061"/>
    <lineage>
        <taxon>Bacteria</taxon>
        <taxon>Pseudomonadati</taxon>
        <taxon>Bacteroidota</taxon>
        <taxon>Cytophagia</taxon>
        <taxon>Cytophagales</taxon>
        <taxon>Spirosomataceae</taxon>
        <taxon>Fibrella</taxon>
    </lineage>
</organism>
<reference evidence="1 2" key="1">
    <citation type="submission" date="2021-03" db="EMBL/GenBank/DDBJ databases">
        <title>Fibrella sp. HMF5405 genome sequencing and assembly.</title>
        <authorList>
            <person name="Kang H."/>
            <person name="Kim H."/>
            <person name="Bae S."/>
            <person name="Joh K."/>
        </authorList>
    </citation>
    <scope>NUCLEOTIDE SEQUENCE [LARGE SCALE GENOMIC DNA]</scope>
    <source>
        <strain evidence="1 2">HMF5405</strain>
    </source>
</reference>
<name>A0ABS3JSV8_9BACT</name>
<gene>
    <name evidence="1" type="ORF">J2I46_31105</name>
</gene>
<accession>A0ABS3JSV8</accession>
<sequence length="93" mass="10509">MAKKTDYEASKGRLADLLKAAPITTPVQEVRPVEEIIEKTKGQGLHQGETHVNFWADTDLIDAVKLHAFTHKTTIKHICIAAIKQYMDQLNRK</sequence>
<keyword evidence="2" id="KW-1185">Reference proteome</keyword>
<comment type="caution">
    <text evidence="1">The sequence shown here is derived from an EMBL/GenBank/DDBJ whole genome shotgun (WGS) entry which is preliminary data.</text>
</comment>
<evidence type="ECO:0000313" key="2">
    <source>
        <dbReference type="Proteomes" id="UP000664628"/>
    </source>
</evidence>
<dbReference type="Proteomes" id="UP000664628">
    <property type="component" value="Unassembled WGS sequence"/>
</dbReference>
<evidence type="ECO:0000313" key="1">
    <source>
        <dbReference type="EMBL" id="MBO0953063.1"/>
    </source>
</evidence>
<proteinExistence type="predicted"/>
<dbReference type="RefSeq" id="WP_207333015.1">
    <property type="nucleotide sequence ID" value="NZ_JAFMYW010000019.1"/>
</dbReference>
<protein>
    <submittedName>
        <fullName evidence="1">Uncharacterized protein</fullName>
    </submittedName>
</protein>